<dbReference type="RefSeq" id="WP_034366272.1">
    <property type="nucleotide sequence ID" value="NZ_AWOR01000021.1"/>
</dbReference>
<evidence type="ECO:0000313" key="1">
    <source>
        <dbReference type="EMBL" id="KGH31317.1"/>
    </source>
</evidence>
<proteinExistence type="predicted"/>
<comment type="caution">
    <text evidence="1">The sequence shown here is derived from an EMBL/GenBank/DDBJ whole genome shotgun (WGS) entry which is preliminary data.</text>
</comment>
<name>A0A096HQR6_COMTE</name>
<dbReference type="Proteomes" id="UP000029553">
    <property type="component" value="Unassembled WGS sequence"/>
</dbReference>
<organism evidence="1 2">
    <name type="scientific">Comamonas testosteroni</name>
    <name type="common">Pseudomonas testosteroni</name>
    <dbReference type="NCBI Taxonomy" id="285"/>
    <lineage>
        <taxon>Bacteria</taxon>
        <taxon>Pseudomonadati</taxon>
        <taxon>Pseudomonadota</taxon>
        <taxon>Betaproteobacteria</taxon>
        <taxon>Burkholderiales</taxon>
        <taxon>Comamonadaceae</taxon>
        <taxon>Comamonas</taxon>
    </lineage>
</organism>
<dbReference type="AlphaFoldDB" id="A0A096HQR6"/>
<gene>
    <name evidence="1" type="ORF">P353_05390</name>
</gene>
<protein>
    <submittedName>
        <fullName evidence="1">Uncharacterized protein</fullName>
    </submittedName>
</protein>
<reference evidence="1 2" key="1">
    <citation type="submission" date="2013-09" db="EMBL/GenBank/DDBJ databases">
        <title>High correlation between genotypes and phenotypes of environmental bacteria Comamonas testosteroni strains.</title>
        <authorList>
            <person name="Liu L."/>
            <person name="Zhu W."/>
            <person name="Xia X."/>
            <person name="Xu B."/>
            <person name="Luo M."/>
            <person name="Wang G."/>
        </authorList>
    </citation>
    <scope>NUCLEOTIDE SEQUENCE [LARGE SCALE GENOMIC DNA]</scope>
    <source>
        <strain evidence="1 2">JL40</strain>
    </source>
</reference>
<evidence type="ECO:0000313" key="2">
    <source>
        <dbReference type="Proteomes" id="UP000029553"/>
    </source>
</evidence>
<accession>A0A096HQR6</accession>
<sequence>MAANNSASEQFQSEIDDVSASVQALCELLAAAQNTKVSAACVHAILKPMARRLDVVASTAADARLVLKTS</sequence>
<dbReference type="EMBL" id="AWOR01000021">
    <property type="protein sequence ID" value="KGH31317.1"/>
    <property type="molecule type" value="Genomic_DNA"/>
</dbReference>